<dbReference type="GO" id="GO:0016846">
    <property type="term" value="F:carbon-sulfur lyase activity"/>
    <property type="evidence" value="ECO:0007669"/>
    <property type="project" value="TreeGrafter"/>
</dbReference>
<proteinExistence type="inferred from homology"/>
<comment type="cofactor">
    <cofactor evidence="1 3 5">
        <name>pyridoxal 5'-phosphate</name>
        <dbReference type="ChEBI" id="CHEBI:597326"/>
    </cofactor>
</comment>
<name>A0A3L7E1M9_9GAMM</name>
<keyword evidence="3" id="KW-0808">Transferase</keyword>
<keyword evidence="3" id="KW-0028">Amino-acid biosynthesis</keyword>
<reference evidence="6 7" key="1">
    <citation type="submission" date="2018-07" db="EMBL/GenBank/DDBJ databases">
        <title>Halioglobus sp. genome submission.</title>
        <authorList>
            <person name="Ye M.-Q."/>
            <person name="Du Z.-J."/>
        </authorList>
    </citation>
    <scope>NUCLEOTIDE SEQUENCE [LARGE SCALE GENOMIC DNA]</scope>
    <source>
        <strain evidence="6 7">U0301</strain>
    </source>
</reference>
<keyword evidence="7" id="KW-1185">Reference proteome</keyword>
<evidence type="ECO:0000256" key="2">
    <source>
        <dbReference type="ARBA" id="ARBA00022898"/>
    </source>
</evidence>
<dbReference type="Gene3D" id="3.90.1150.10">
    <property type="entry name" value="Aspartate Aminotransferase, domain 1"/>
    <property type="match status" value="1"/>
</dbReference>
<evidence type="ECO:0000313" key="6">
    <source>
        <dbReference type="EMBL" id="RLQ22889.1"/>
    </source>
</evidence>
<evidence type="ECO:0000313" key="7">
    <source>
        <dbReference type="Proteomes" id="UP000265509"/>
    </source>
</evidence>
<dbReference type="EC" id="2.5.1.-" evidence="3"/>
<gene>
    <name evidence="3" type="primary">metZ</name>
    <name evidence="6" type="ORF">DWB85_05440</name>
</gene>
<dbReference type="InterPro" id="IPR000277">
    <property type="entry name" value="Cys/Met-Metab_PyrdxlP-dep_enz"/>
</dbReference>
<comment type="caution">
    <text evidence="6">The sequence shown here is derived from an EMBL/GenBank/DDBJ whole genome shotgun (WGS) entry which is preliminary data.</text>
</comment>
<dbReference type="PANTHER" id="PTHR11808:SF80">
    <property type="entry name" value="CYSTATHIONINE GAMMA-LYASE"/>
    <property type="match status" value="1"/>
</dbReference>
<dbReference type="GO" id="GO:0005737">
    <property type="term" value="C:cytoplasm"/>
    <property type="evidence" value="ECO:0007669"/>
    <property type="project" value="TreeGrafter"/>
</dbReference>
<dbReference type="CDD" id="cd00614">
    <property type="entry name" value="CGS_like"/>
    <property type="match status" value="1"/>
</dbReference>
<dbReference type="UniPathway" id="UPA00051">
    <property type="reaction ID" value="UER00449"/>
</dbReference>
<dbReference type="HAMAP" id="MF_02056">
    <property type="entry name" value="MetZ"/>
    <property type="match status" value="1"/>
</dbReference>
<dbReference type="InterPro" id="IPR015421">
    <property type="entry name" value="PyrdxlP-dep_Trfase_major"/>
</dbReference>
<dbReference type="AlphaFoldDB" id="A0A3L7E1M9"/>
<dbReference type="PIRSF" id="PIRSF001434">
    <property type="entry name" value="CGS"/>
    <property type="match status" value="1"/>
</dbReference>
<dbReference type="PROSITE" id="PS00868">
    <property type="entry name" value="CYS_MET_METAB_PP"/>
    <property type="match status" value="1"/>
</dbReference>
<dbReference type="OrthoDB" id="9805807at2"/>
<feature type="modified residue" description="N6-(pyridoxal phosphate)lysine" evidence="3 4">
    <location>
        <position position="214"/>
    </location>
</feature>
<evidence type="ECO:0000256" key="1">
    <source>
        <dbReference type="ARBA" id="ARBA00001933"/>
    </source>
</evidence>
<dbReference type="NCBIfam" id="TIGR01325">
    <property type="entry name" value="O_suc_HS_sulf"/>
    <property type="match status" value="1"/>
</dbReference>
<dbReference type="FunFam" id="3.40.640.10:FF:000046">
    <property type="entry name" value="Cystathionine gamma-lyase"/>
    <property type="match status" value="1"/>
</dbReference>
<accession>A0A3L7E1M9</accession>
<dbReference type="PANTHER" id="PTHR11808">
    <property type="entry name" value="TRANS-SULFURATION ENZYME FAMILY MEMBER"/>
    <property type="match status" value="1"/>
</dbReference>
<comment type="catalytic activity">
    <reaction evidence="3">
        <text>O-succinyl-L-homoserine + hydrogen sulfide = L-homocysteine + succinate</text>
        <dbReference type="Rhea" id="RHEA:27826"/>
        <dbReference type="ChEBI" id="CHEBI:29919"/>
        <dbReference type="ChEBI" id="CHEBI:30031"/>
        <dbReference type="ChEBI" id="CHEBI:57661"/>
        <dbReference type="ChEBI" id="CHEBI:58199"/>
    </reaction>
</comment>
<dbReference type="GO" id="GO:0071266">
    <property type="term" value="P:'de novo' L-methionine biosynthetic process"/>
    <property type="evidence" value="ECO:0007669"/>
    <property type="project" value="UniProtKB-UniRule"/>
</dbReference>
<evidence type="ECO:0000256" key="4">
    <source>
        <dbReference type="PIRSR" id="PIRSR001434-2"/>
    </source>
</evidence>
<dbReference type="SUPFAM" id="SSF53383">
    <property type="entry name" value="PLP-dependent transferases"/>
    <property type="match status" value="1"/>
</dbReference>
<keyword evidence="2 3" id="KW-0663">Pyridoxal phosphate</keyword>
<evidence type="ECO:0000256" key="5">
    <source>
        <dbReference type="RuleBase" id="RU362118"/>
    </source>
</evidence>
<dbReference type="GO" id="GO:0019346">
    <property type="term" value="P:transsulfuration"/>
    <property type="evidence" value="ECO:0007669"/>
    <property type="project" value="InterPro"/>
</dbReference>
<comment type="similarity">
    <text evidence="3">Belongs to the trans-sulfuration enzymes family. MetZ subfamily.</text>
</comment>
<comment type="pathway">
    <text evidence="3">Amino-acid biosynthesis; L-methionine biosynthesis via de novo pathway; L-homocysteine from O-succinyl-L-homoserine: step 1/1.</text>
</comment>
<dbReference type="EMBL" id="QRAN01000004">
    <property type="protein sequence ID" value="RLQ22889.1"/>
    <property type="molecule type" value="Genomic_DNA"/>
</dbReference>
<comment type="subunit">
    <text evidence="3">Homotetramer.</text>
</comment>
<protein>
    <recommendedName>
        <fullName evidence="3">O-succinylhomoserine sulfhydrylase</fullName>
        <shortName evidence="3">OSH sulfhydrylase</shortName>
        <shortName evidence="3">OSHS sulfhydrylase</shortName>
        <ecNumber evidence="3">2.5.1.-</ecNumber>
    </recommendedName>
</protein>
<dbReference type="RefSeq" id="WP_117953195.1">
    <property type="nucleotide sequence ID" value="NZ_QRAN01000004.1"/>
</dbReference>
<dbReference type="FunFam" id="3.90.1150.10:FF:000033">
    <property type="entry name" value="Cystathionine gamma-synthase"/>
    <property type="match status" value="1"/>
</dbReference>
<comment type="function">
    <text evidence="3">Catalyzes the formation of L-homocysteine from O-succinyl-L-homoserine (OSHS) and hydrogen sulfide.</text>
</comment>
<keyword evidence="3" id="KW-0486">Methionine biosynthesis</keyword>
<dbReference type="InterPro" id="IPR054542">
    <property type="entry name" value="Cys_met_metab_PP"/>
</dbReference>
<dbReference type="GO" id="GO:0071268">
    <property type="term" value="P:homocysteine biosynthetic process"/>
    <property type="evidence" value="ECO:0007669"/>
    <property type="project" value="InterPro"/>
</dbReference>
<dbReference type="Gene3D" id="3.40.640.10">
    <property type="entry name" value="Type I PLP-dependent aspartate aminotransferase-like (Major domain)"/>
    <property type="match status" value="1"/>
</dbReference>
<dbReference type="InterPro" id="IPR006234">
    <property type="entry name" value="O-succ-hSer_sulfhydrylase"/>
</dbReference>
<dbReference type="Proteomes" id="UP000265509">
    <property type="component" value="Unassembled WGS sequence"/>
</dbReference>
<dbReference type="Pfam" id="PF01053">
    <property type="entry name" value="Cys_Met_Meta_PP"/>
    <property type="match status" value="1"/>
</dbReference>
<organism evidence="6 7">
    <name type="scientific">Seongchinamella sediminis</name>
    <dbReference type="NCBI Taxonomy" id="2283635"/>
    <lineage>
        <taxon>Bacteria</taxon>
        <taxon>Pseudomonadati</taxon>
        <taxon>Pseudomonadota</taxon>
        <taxon>Gammaproteobacteria</taxon>
        <taxon>Cellvibrionales</taxon>
        <taxon>Halieaceae</taxon>
        <taxon>Seongchinamella</taxon>
    </lineage>
</organism>
<dbReference type="NCBIfam" id="NF006003">
    <property type="entry name" value="PRK08133.1"/>
    <property type="match status" value="1"/>
</dbReference>
<evidence type="ECO:0000256" key="3">
    <source>
        <dbReference type="HAMAP-Rule" id="MF_02056"/>
    </source>
</evidence>
<dbReference type="GO" id="GO:0030170">
    <property type="term" value="F:pyridoxal phosphate binding"/>
    <property type="evidence" value="ECO:0007669"/>
    <property type="project" value="UniProtKB-UniRule"/>
</dbReference>
<dbReference type="InterPro" id="IPR015422">
    <property type="entry name" value="PyrdxlP-dep_Trfase_small"/>
</dbReference>
<sequence>MTDLFDDGLDGADFDTLAIRAGIARTAEGEHSEPIFATSSYVFNSAAEAAARFSGEQDGNVYSRYTNPTVRTFEQRIAALEGGEAALGTSSGMAAILATAMALLKAGDHVVCSRDVFGTTTNLFGKYLARFGVDVSFVPLLDLDAWERAINPQTAMLFMETPSNPLCEVADLGAFSALARAHDCLLVVDNCFCTPALQRPLALGADIVVHSATKYLDGQGRCVGGAVVGSAAHMTEVATFLRTCGPTMSAFNAWVFLKGLETLRLRMEAHSHSALELARWLVEQPAVARVYYAGLESHPGHALAKRQQSAFGGVLSFEVRGGQQQAWQLIDGTRIMSLTANLGDTKTTIVHPATTTHGRLSDAQREQAGIGRNLIRVSVGLEHVDDLKADLQRGFAALA</sequence>
<dbReference type="GO" id="GO:0016765">
    <property type="term" value="F:transferase activity, transferring alkyl or aryl (other than methyl) groups"/>
    <property type="evidence" value="ECO:0007669"/>
    <property type="project" value="UniProtKB-UniRule"/>
</dbReference>
<dbReference type="InterPro" id="IPR015424">
    <property type="entry name" value="PyrdxlP-dep_Trfase"/>
</dbReference>